<dbReference type="PANTHER" id="PTHR35797">
    <property type="entry name" value="PROTEASE-RELATED"/>
    <property type="match status" value="1"/>
</dbReference>
<dbReference type="AlphaFoldDB" id="A0A2A7A862"/>
<dbReference type="Pfam" id="PF02517">
    <property type="entry name" value="Rce1-like"/>
    <property type="match status" value="1"/>
</dbReference>
<dbReference type="PANTHER" id="PTHR35797:SF1">
    <property type="entry name" value="PROTEASE"/>
    <property type="match status" value="1"/>
</dbReference>
<dbReference type="GO" id="GO:0006508">
    <property type="term" value="P:proteolysis"/>
    <property type="evidence" value="ECO:0007669"/>
    <property type="project" value="UniProtKB-KW"/>
</dbReference>
<feature type="transmembrane region" description="Helical" evidence="1">
    <location>
        <begin position="12"/>
        <end position="32"/>
    </location>
</feature>
<comment type="caution">
    <text evidence="3">The sequence shown here is derived from an EMBL/GenBank/DDBJ whole genome shotgun (WGS) entry which is preliminary data.</text>
</comment>
<organism evidence="3 4">
    <name type="scientific">Faecalibacterium prausnitzii</name>
    <dbReference type="NCBI Taxonomy" id="853"/>
    <lineage>
        <taxon>Bacteria</taxon>
        <taxon>Bacillati</taxon>
        <taxon>Bacillota</taxon>
        <taxon>Clostridia</taxon>
        <taxon>Eubacteriales</taxon>
        <taxon>Oscillospiraceae</taxon>
        <taxon>Faecalibacterium</taxon>
    </lineage>
</organism>
<gene>
    <name evidence="3" type="ORF">CGS56_09680</name>
</gene>
<evidence type="ECO:0000313" key="3">
    <source>
        <dbReference type="EMBL" id="PDX75321.1"/>
    </source>
</evidence>
<feature type="transmembrane region" description="Helical" evidence="1">
    <location>
        <begin position="181"/>
        <end position="204"/>
    </location>
</feature>
<accession>A0A2A7A862</accession>
<feature type="transmembrane region" description="Helical" evidence="1">
    <location>
        <begin position="79"/>
        <end position="103"/>
    </location>
</feature>
<dbReference type="Proteomes" id="UP000220157">
    <property type="component" value="Unassembled WGS sequence"/>
</dbReference>
<dbReference type="GO" id="GO:0080120">
    <property type="term" value="P:CAAX-box protein maturation"/>
    <property type="evidence" value="ECO:0007669"/>
    <property type="project" value="UniProtKB-ARBA"/>
</dbReference>
<keyword evidence="3" id="KW-0645">Protease</keyword>
<evidence type="ECO:0000259" key="2">
    <source>
        <dbReference type="Pfam" id="PF02517"/>
    </source>
</evidence>
<sequence length="304" mass="33590">MTAKEKQGFGLYFLFAFGMAWLCQVGGCMALLQQNNAVLYQLALIVTMFCPLVSVLLVQKFWLHQPTGISWRPRLKGNGRYLLAAWFGPAMLTLLGAVLYFAVFPSRLDFSGSWLVAAYGGEMDAQTLRSQLGVSTLSYLLQNGLFAVLLAPAINMFPALGEEVGWRGYMMPRLKERFGLLNGRLLGGVVWGVWHWPLMLLVGYEYGTDYLGAPLLGLVVWCVVCFALNTLLDILYEKTESIWVPAIAHGAFNAIAALPQVLVTPADAYYNVLGPMPIGLIAALPMLAAAVWLTLREMKQEEKN</sequence>
<feature type="transmembrane region" description="Helical" evidence="1">
    <location>
        <begin position="268"/>
        <end position="295"/>
    </location>
</feature>
<feature type="transmembrane region" description="Helical" evidence="1">
    <location>
        <begin position="139"/>
        <end position="160"/>
    </location>
</feature>
<keyword evidence="1" id="KW-0472">Membrane</keyword>
<feature type="domain" description="CAAX prenyl protease 2/Lysostaphin resistance protein A-like" evidence="2">
    <location>
        <begin position="147"/>
        <end position="255"/>
    </location>
</feature>
<name>A0A2A7A862_9FIRM</name>
<feature type="transmembrane region" description="Helical" evidence="1">
    <location>
        <begin position="210"/>
        <end position="235"/>
    </location>
</feature>
<evidence type="ECO:0000313" key="4">
    <source>
        <dbReference type="Proteomes" id="UP000220157"/>
    </source>
</evidence>
<reference evidence="3 4" key="1">
    <citation type="journal article" date="2017" name="Front. Microbiol.">
        <title>New Insights into the Diversity of the Genus Faecalibacterium.</title>
        <authorList>
            <person name="Benevides L."/>
            <person name="Burman S."/>
            <person name="Martin R."/>
            <person name="Robert V."/>
            <person name="Thomas M."/>
            <person name="Miquel S."/>
            <person name="Chain F."/>
            <person name="Sokol H."/>
            <person name="Bermudez-Humaran L.G."/>
            <person name="Morrison M."/>
            <person name="Langella P."/>
            <person name="Azevedo V.A."/>
            <person name="Chatel J.M."/>
            <person name="Soares S."/>
        </authorList>
    </citation>
    <scope>NUCLEOTIDE SEQUENCE [LARGE SCALE GENOMIC DNA]</scope>
    <source>
        <strain evidence="3 4">CNCM I 4573</strain>
    </source>
</reference>
<keyword evidence="3" id="KW-0378">Hydrolase</keyword>
<protein>
    <submittedName>
        <fullName evidence="3">CPBP family intramembrane metalloprotease domain-containing protein</fullName>
    </submittedName>
</protein>
<dbReference type="InterPro" id="IPR003675">
    <property type="entry name" value="Rce1/LyrA-like_dom"/>
</dbReference>
<feature type="transmembrane region" description="Helical" evidence="1">
    <location>
        <begin position="242"/>
        <end position="262"/>
    </location>
</feature>
<keyword evidence="1" id="KW-0812">Transmembrane</keyword>
<dbReference type="EMBL" id="NMTW01000038">
    <property type="protein sequence ID" value="PDX75321.1"/>
    <property type="molecule type" value="Genomic_DNA"/>
</dbReference>
<dbReference type="InterPro" id="IPR042150">
    <property type="entry name" value="MmRce1-like"/>
</dbReference>
<dbReference type="GO" id="GO:0008237">
    <property type="term" value="F:metallopeptidase activity"/>
    <property type="evidence" value="ECO:0007669"/>
    <property type="project" value="UniProtKB-KW"/>
</dbReference>
<evidence type="ECO:0000256" key="1">
    <source>
        <dbReference type="SAM" id="Phobius"/>
    </source>
</evidence>
<dbReference type="GO" id="GO:0004175">
    <property type="term" value="F:endopeptidase activity"/>
    <property type="evidence" value="ECO:0007669"/>
    <property type="project" value="UniProtKB-ARBA"/>
</dbReference>
<keyword evidence="1" id="KW-1133">Transmembrane helix</keyword>
<dbReference type="RefSeq" id="WP_097785677.1">
    <property type="nucleotide sequence ID" value="NZ_NMTW01000038.1"/>
</dbReference>
<proteinExistence type="predicted"/>
<keyword evidence="3" id="KW-0482">Metalloprotease</keyword>
<feature type="transmembrane region" description="Helical" evidence="1">
    <location>
        <begin position="38"/>
        <end position="58"/>
    </location>
</feature>